<protein>
    <submittedName>
        <fullName evidence="2">NAD(P)H-dependent oxidoreductase</fullName>
    </submittedName>
</protein>
<dbReference type="EMBL" id="CP026109">
    <property type="protein sequence ID" value="AUT76261.1"/>
    <property type="molecule type" value="Genomic_DNA"/>
</dbReference>
<dbReference type="Pfam" id="PF03358">
    <property type="entry name" value="FMN_red"/>
    <property type="match status" value="1"/>
</dbReference>
<dbReference type="GO" id="GO:0016491">
    <property type="term" value="F:oxidoreductase activity"/>
    <property type="evidence" value="ECO:0007669"/>
    <property type="project" value="InterPro"/>
</dbReference>
<dbReference type="InterPro" id="IPR029039">
    <property type="entry name" value="Flavoprotein-like_sf"/>
</dbReference>
<evidence type="ECO:0000313" key="3">
    <source>
        <dbReference type="Proteomes" id="UP000236649"/>
    </source>
</evidence>
<dbReference type="PANTHER" id="PTHR30543">
    <property type="entry name" value="CHROMATE REDUCTASE"/>
    <property type="match status" value="1"/>
</dbReference>
<dbReference type="GeneID" id="55536235"/>
<dbReference type="InterPro" id="IPR050712">
    <property type="entry name" value="NAD(P)H-dep_reductase"/>
</dbReference>
<dbReference type="GO" id="GO:0010181">
    <property type="term" value="F:FMN binding"/>
    <property type="evidence" value="ECO:0007669"/>
    <property type="project" value="TreeGrafter"/>
</dbReference>
<gene>
    <name evidence="2" type="ORF">C2L64_49245</name>
</gene>
<dbReference type="RefSeq" id="WP_090836510.1">
    <property type="nucleotide sequence ID" value="NZ_CADFGJ010000029.1"/>
</dbReference>
<accession>A0AAN1JLW6</accession>
<dbReference type="KEGG" id="phs:C2L64_49245"/>
<dbReference type="AlphaFoldDB" id="A0AAN1JLW6"/>
<dbReference type="InterPro" id="IPR005025">
    <property type="entry name" value="FMN_Rdtase-like_dom"/>
</dbReference>
<sequence>MNKEYNFVGFSGSLRKASYSTALMRFFSQQLSGRGHLFRSIDIGAIPHYNEDVENLSLPESVKDARAIVGDCDGIVIATPEFNHGIPGVLKNALDWLSRPAFTSCFAYKPVIFCTFSPGALGGVRAQYQLRETFSSMLCEVIPMQEIVIPHVHQKFRDNVLTDAKTIEFVSYSLDIFIRGVANRKLASESLV</sequence>
<dbReference type="PANTHER" id="PTHR30543:SF21">
    <property type="entry name" value="NAD(P)H-DEPENDENT FMN REDUCTASE LOT6"/>
    <property type="match status" value="1"/>
</dbReference>
<evidence type="ECO:0000313" key="2">
    <source>
        <dbReference type="EMBL" id="AUT76261.1"/>
    </source>
</evidence>
<dbReference type="SUPFAM" id="SSF52218">
    <property type="entry name" value="Flavoproteins"/>
    <property type="match status" value="1"/>
</dbReference>
<proteinExistence type="predicted"/>
<reference evidence="2 3" key="1">
    <citation type="submission" date="2018-01" db="EMBL/GenBank/DDBJ databases">
        <title>Species boundaries and ecological features among Paraburkholderia terrae DSMZ17804T, P. hospita DSMZ17164T and P. caribensis DSMZ13236T.</title>
        <authorList>
            <person name="Pratama A.A."/>
        </authorList>
    </citation>
    <scope>NUCLEOTIDE SEQUENCE [LARGE SCALE GENOMIC DNA]</scope>
    <source>
        <strain evidence="2 3">DSM 17164</strain>
    </source>
</reference>
<dbReference type="Proteomes" id="UP000236649">
    <property type="component" value="Chromosome 5"/>
</dbReference>
<evidence type="ECO:0000259" key="1">
    <source>
        <dbReference type="Pfam" id="PF03358"/>
    </source>
</evidence>
<organism evidence="2 3">
    <name type="scientific">Paraburkholderia hospita</name>
    <dbReference type="NCBI Taxonomy" id="169430"/>
    <lineage>
        <taxon>Bacteria</taxon>
        <taxon>Pseudomonadati</taxon>
        <taxon>Pseudomonadota</taxon>
        <taxon>Betaproteobacteria</taxon>
        <taxon>Burkholderiales</taxon>
        <taxon>Burkholderiaceae</taxon>
        <taxon>Paraburkholderia</taxon>
    </lineage>
</organism>
<name>A0AAN1JLW6_9BURK</name>
<feature type="domain" description="NADPH-dependent FMN reductase-like" evidence="1">
    <location>
        <begin position="7"/>
        <end position="153"/>
    </location>
</feature>
<dbReference type="Gene3D" id="3.40.50.360">
    <property type="match status" value="1"/>
</dbReference>
<dbReference type="GO" id="GO:0005829">
    <property type="term" value="C:cytosol"/>
    <property type="evidence" value="ECO:0007669"/>
    <property type="project" value="TreeGrafter"/>
</dbReference>